<evidence type="ECO:0000256" key="5">
    <source>
        <dbReference type="ARBA" id="ARBA00022741"/>
    </source>
</evidence>
<comment type="function">
    <text evidence="11">Part of the high-affinity ATP-driven potassium transport (or Kdp) system, which catalyzes the hydrolysis of ATP coupled with the electrogenic transport of potassium into the cytoplasm. This subunit acts as a catalytic chaperone that increases the ATP-binding affinity of the ATP-hydrolyzing subunit KdpB by the formation of a transient KdpB/KdpC/ATP ternary complex.</text>
</comment>
<evidence type="ECO:0000256" key="11">
    <source>
        <dbReference type="HAMAP-Rule" id="MF_00276"/>
    </source>
</evidence>
<dbReference type="GO" id="GO:0005886">
    <property type="term" value="C:plasma membrane"/>
    <property type="evidence" value="ECO:0007669"/>
    <property type="project" value="UniProtKB-SubCell"/>
</dbReference>
<keyword evidence="6 11" id="KW-0067">ATP-binding</keyword>
<sequence length="203" mass="21174">MTTQPTCAASIDDRQSLRAPLLYAVVSLIGFGLAYSLAGTAIGRTAFPAQATGSIVEHDGRAVGSALVAQPFADARYFQPRPSAAKYDPMSASGSNQARSNPDLRKRLAEETAAIAQREGIAESAVPAELATQSGSGLDPHISPRSAQVQAARVAKARGLDEAKVEALIAQHTEAPQFGVLGEPRVNVLELNIALDASTPTTR</sequence>
<keyword evidence="4 11" id="KW-0812">Transmembrane</keyword>
<dbReference type="KEGG" id="lem:LEN_1865"/>
<evidence type="ECO:0000256" key="10">
    <source>
        <dbReference type="ARBA" id="ARBA00023136"/>
    </source>
</evidence>
<dbReference type="GO" id="GO:0016787">
    <property type="term" value="F:hydrolase activity"/>
    <property type="evidence" value="ECO:0007669"/>
    <property type="project" value="UniProtKB-KW"/>
</dbReference>
<evidence type="ECO:0000256" key="3">
    <source>
        <dbReference type="ARBA" id="ARBA00022538"/>
    </source>
</evidence>
<keyword evidence="9 11" id="KW-0406">Ion transport</keyword>
<protein>
    <recommendedName>
        <fullName evidence="11">Potassium-transporting ATPase KdpC subunit</fullName>
    </recommendedName>
    <alternativeName>
        <fullName evidence="11">ATP phosphohydrolase [potassium-transporting] C chain</fullName>
    </alternativeName>
    <alternativeName>
        <fullName evidence="11">Potassium-binding and translocating subunit C</fullName>
    </alternativeName>
    <alternativeName>
        <fullName evidence="11">Potassium-translocating ATPase C chain</fullName>
    </alternativeName>
</protein>
<keyword evidence="13" id="KW-0378">Hydrolase</keyword>
<keyword evidence="3 11" id="KW-0633">Potassium transport</keyword>
<comment type="subunit">
    <text evidence="11">The system is composed of three essential subunits: KdpA, KdpB and KdpC.</text>
</comment>
<dbReference type="Pfam" id="PF02669">
    <property type="entry name" value="KdpC"/>
    <property type="match status" value="1"/>
</dbReference>
<evidence type="ECO:0000313" key="13">
    <source>
        <dbReference type="EMBL" id="BAV97352.1"/>
    </source>
</evidence>
<keyword evidence="8 11" id="KW-1133">Transmembrane helix</keyword>
<dbReference type="InterPro" id="IPR003820">
    <property type="entry name" value="KdpC"/>
</dbReference>
<reference evidence="13 14" key="1">
    <citation type="journal article" date="2017" name="DNA Res.">
        <title>Complete genome sequence and expression profile of the commercial lytic enzyme producer Lysobacter enzymogenes M497-1.</title>
        <authorList>
            <person name="Takami H."/>
            <person name="Toyoda A."/>
            <person name="Uchiyama I."/>
            <person name="Itoh T."/>
            <person name="Takaki Y."/>
            <person name="Arai W."/>
            <person name="Nishi S."/>
            <person name="Kawai M."/>
            <person name="Shinya K."/>
            <person name="Ikeda H."/>
        </authorList>
    </citation>
    <scope>NUCLEOTIDE SEQUENCE [LARGE SCALE GENOMIC DNA]</scope>
    <source>
        <strain evidence="13 14">M497-1</strain>
    </source>
</reference>
<gene>
    <name evidence="11 13" type="primary">kdpC</name>
    <name evidence="13" type="ORF">LEN_1865</name>
</gene>
<feature type="transmembrane region" description="Helical" evidence="11">
    <location>
        <begin position="21"/>
        <end position="42"/>
    </location>
</feature>
<name>A0AAU9AGJ9_LYSEN</name>
<dbReference type="GO" id="GO:0008556">
    <property type="term" value="F:P-type potassium transmembrane transporter activity"/>
    <property type="evidence" value="ECO:0007669"/>
    <property type="project" value="InterPro"/>
</dbReference>
<keyword evidence="2 11" id="KW-1003">Cell membrane</keyword>
<dbReference type="HAMAP" id="MF_00276">
    <property type="entry name" value="KdpC"/>
    <property type="match status" value="1"/>
</dbReference>
<evidence type="ECO:0000256" key="8">
    <source>
        <dbReference type="ARBA" id="ARBA00022989"/>
    </source>
</evidence>
<evidence type="ECO:0000256" key="4">
    <source>
        <dbReference type="ARBA" id="ARBA00022692"/>
    </source>
</evidence>
<evidence type="ECO:0000256" key="7">
    <source>
        <dbReference type="ARBA" id="ARBA00022958"/>
    </source>
</evidence>
<evidence type="ECO:0000313" key="14">
    <source>
        <dbReference type="Proteomes" id="UP000218824"/>
    </source>
</evidence>
<keyword evidence="5 11" id="KW-0547">Nucleotide-binding</keyword>
<keyword evidence="7 11" id="KW-0630">Potassium</keyword>
<evidence type="ECO:0000256" key="6">
    <source>
        <dbReference type="ARBA" id="ARBA00022840"/>
    </source>
</evidence>
<evidence type="ECO:0000256" key="12">
    <source>
        <dbReference type="SAM" id="MobiDB-lite"/>
    </source>
</evidence>
<comment type="subcellular location">
    <subcellularLocation>
        <location evidence="11">Cell membrane</location>
        <topology evidence="11">Single-pass membrane protein</topology>
    </subcellularLocation>
</comment>
<dbReference type="GO" id="GO:0005524">
    <property type="term" value="F:ATP binding"/>
    <property type="evidence" value="ECO:0007669"/>
    <property type="project" value="UniProtKB-UniRule"/>
</dbReference>
<dbReference type="NCBIfam" id="NF001454">
    <property type="entry name" value="PRK00315.1"/>
    <property type="match status" value="1"/>
</dbReference>
<dbReference type="RefSeq" id="WP_096377525.1">
    <property type="nucleotide sequence ID" value="NZ_AP014940.1"/>
</dbReference>
<dbReference type="EMBL" id="AP014940">
    <property type="protein sequence ID" value="BAV97352.1"/>
    <property type="molecule type" value="Genomic_DNA"/>
</dbReference>
<dbReference type="PANTHER" id="PTHR30042:SF2">
    <property type="entry name" value="POTASSIUM-TRANSPORTING ATPASE KDPC SUBUNIT"/>
    <property type="match status" value="1"/>
</dbReference>
<accession>A0AAU9AGJ9</accession>
<dbReference type="PIRSF" id="PIRSF001296">
    <property type="entry name" value="K_ATPase_KdpC"/>
    <property type="match status" value="1"/>
</dbReference>
<keyword evidence="1 11" id="KW-0813">Transport</keyword>
<dbReference type="AlphaFoldDB" id="A0AAU9AGJ9"/>
<dbReference type="NCBIfam" id="TIGR00681">
    <property type="entry name" value="kdpC"/>
    <property type="match status" value="1"/>
</dbReference>
<dbReference type="GeneID" id="83063734"/>
<organism evidence="13 14">
    <name type="scientific">Lysobacter enzymogenes</name>
    <dbReference type="NCBI Taxonomy" id="69"/>
    <lineage>
        <taxon>Bacteria</taxon>
        <taxon>Pseudomonadati</taxon>
        <taxon>Pseudomonadota</taxon>
        <taxon>Gammaproteobacteria</taxon>
        <taxon>Lysobacterales</taxon>
        <taxon>Lysobacteraceae</taxon>
        <taxon>Lysobacter</taxon>
    </lineage>
</organism>
<dbReference type="PANTHER" id="PTHR30042">
    <property type="entry name" value="POTASSIUM-TRANSPORTING ATPASE C CHAIN"/>
    <property type="match status" value="1"/>
</dbReference>
<dbReference type="Proteomes" id="UP000218824">
    <property type="component" value="Chromosome"/>
</dbReference>
<feature type="region of interest" description="Disordered" evidence="12">
    <location>
        <begin position="84"/>
        <end position="103"/>
    </location>
</feature>
<evidence type="ECO:0000256" key="9">
    <source>
        <dbReference type="ARBA" id="ARBA00023065"/>
    </source>
</evidence>
<comment type="similarity">
    <text evidence="11">Belongs to the KdpC family.</text>
</comment>
<evidence type="ECO:0000256" key="2">
    <source>
        <dbReference type="ARBA" id="ARBA00022475"/>
    </source>
</evidence>
<evidence type="ECO:0000256" key="1">
    <source>
        <dbReference type="ARBA" id="ARBA00022448"/>
    </source>
</evidence>
<keyword evidence="10 11" id="KW-0472">Membrane</keyword>
<proteinExistence type="inferred from homology"/>